<feature type="compositionally biased region" description="Basic and acidic residues" evidence="1">
    <location>
        <begin position="1"/>
        <end position="22"/>
    </location>
</feature>
<feature type="region of interest" description="Disordered" evidence="1">
    <location>
        <begin position="1"/>
        <end position="41"/>
    </location>
</feature>
<dbReference type="EMBL" id="CADCWN010000329">
    <property type="protein sequence ID" value="CAA9587521.1"/>
    <property type="molecule type" value="Genomic_DNA"/>
</dbReference>
<organism evidence="2">
    <name type="scientific">uncultured Thermomicrobiales bacterium</name>
    <dbReference type="NCBI Taxonomy" id="1645740"/>
    <lineage>
        <taxon>Bacteria</taxon>
        <taxon>Pseudomonadati</taxon>
        <taxon>Thermomicrobiota</taxon>
        <taxon>Thermomicrobia</taxon>
        <taxon>Thermomicrobiales</taxon>
        <taxon>environmental samples</taxon>
    </lineage>
</organism>
<protein>
    <submittedName>
        <fullName evidence="2">Uncharacterized protein</fullName>
    </submittedName>
</protein>
<proteinExistence type="predicted"/>
<gene>
    <name evidence="2" type="ORF">AVDCRST_MAG18-4155</name>
</gene>
<reference evidence="2" key="1">
    <citation type="submission" date="2020-02" db="EMBL/GenBank/DDBJ databases">
        <authorList>
            <person name="Meier V. D."/>
        </authorList>
    </citation>
    <scope>NUCLEOTIDE SEQUENCE</scope>
    <source>
        <strain evidence="2">AVDCRST_MAG18</strain>
    </source>
</reference>
<feature type="non-terminal residue" evidence="2">
    <location>
        <position position="1"/>
    </location>
</feature>
<feature type="non-terminal residue" evidence="2">
    <location>
        <position position="41"/>
    </location>
</feature>
<accession>A0A6J4VTN9</accession>
<evidence type="ECO:0000313" key="2">
    <source>
        <dbReference type="EMBL" id="CAA9587521.1"/>
    </source>
</evidence>
<evidence type="ECO:0000256" key="1">
    <source>
        <dbReference type="SAM" id="MobiDB-lite"/>
    </source>
</evidence>
<name>A0A6J4VTN9_9BACT</name>
<sequence>RAEQPTRRQAEDEQLPRQDRRTPTLAPAEQTLRRGRRPAYL</sequence>
<dbReference type="AlphaFoldDB" id="A0A6J4VTN9"/>